<keyword evidence="2 5" id="KW-0012">Acyltransferase</keyword>
<dbReference type="PANTHER" id="PTHR43792">
    <property type="entry name" value="GNAT FAMILY, PUTATIVE (AFU_ORTHOLOGUE AFUA_3G00765)-RELATED-RELATED"/>
    <property type="match status" value="1"/>
</dbReference>
<dbReference type="Pfam" id="PF13302">
    <property type="entry name" value="Acetyltransf_3"/>
    <property type="match status" value="1"/>
</dbReference>
<comment type="caution">
    <text evidence="5">The sequence shown here is derived from an EMBL/GenBank/DDBJ whole genome shotgun (WGS) entry which is preliminary data.</text>
</comment>
<organism evidence="5 6">
    <name type="scientific">Micromonospora rubida</name>
    <dbReference type="NCBI Taxonomy" id="2697657"/>
    <lineage>
        <taxon>Bacteria</taxon>
        <taxon>Bacillati</taxon>
        <taxon>Actinomycetota</taxon>
        <taxon>Actinomycetes</taxon>
        <taxon>Micromonosporales</taxon>
        <taxon>Micromonosporaceae</taxon>
        <taxon>Micromonospora</taxon>
    </lineage>
</organism>
<keyword evidence="1 5" id="KW-0808">Transferase</keyword>
<evidence type="ECO:0000256" key="1">
    <source>
        <dbReference type="ARBA" id="ARBA00022679"/>
    </source>
</evidence>
<dbReference type="InterPro" id="IPR051531">
    <property type="entry name" value="N-acetyltransferase"/>
</dbReference>
<dbReference type="PROSITE" id="PS51186">
    <property type="entry name" value="GNAT"/>
    <property type="match status" value="1"/>
</dbReference>
<accession>A0ABW7SS36</accession>
<evidence type="ECO:0000256" key="2">
    <source>
        <dbReference type="ARBA" id="ARBA00023315"/>
    </source>
</evidence>
<dbReference type="EC" id="2.3.-.-" evidence="5"/>
<keyword evidence="6" id="KW-1185">Reference proteome</keyword>
<proteinExistence type="inferred from homology"/>
<comment type="similarity">
    <text evidence="3">Belongs to the acetyltransferase family. RimJ subfamily.</text>
</comment>
<evidence type="ECO:0000313" key="5">
    <source>
        <dbReference type="EMBL" id="MFI0795316.1"/>
    </source>
</evidence>
<dbReference type="Gene3D" id="3.40.630.30">
    <property type="match status" value="1"/>
</dbReference>
<dbReference type="RefSeq" id="WP_396682425.1">
    <property type="nucleotide sequence ID" value="NZ_JBIRPU010000017.1"/>
</dbReference>
<sequence>MLLRDVDAGDVDAYRRMRCDPVMMADLGGPMPPESVPGQLRHDIDLVARGAGLIRMIVPDPAEPATVAGTVTLVRHEIDGEPGGEIGWMVLPEHQGRGVAKRAVRLLLDEARDDGRWSRVHAFPGVGNGPSNGICRSLGFVLLGERETPFRGEVFRTRHWAIEL</sequence>
<evidence type="ECO:0000259" key="4">
    <source>
        <dbReference type="PROSITE" id="PS51186"/>
    </source>
</evidence>
<reference evidence="5 6" key="1">
    <citation type="submission" date="2024-10" db="EMBL/GenBank/DDBJ databases">
        <title>The Natural Products Discovery Center: Release of the First 8490 Sequenced Strains for Exploring Actinobacteria Biosynthetic Diversity.</title>
        <authorList>
            <person name="Kalkreuter E."/>
            <person name="Kautsar S.A."/>
            <person name="Yang D."/>
            <person name="Bader C.D."/>
            <person name="Teijaro C.N."/>
            <person name="Fluegel L."/>
            <person name="Davis C.M."/>
            <person name="Simpson J.R."/>
            <person name="Lauterbach L."/>
            <person name="Steele A.D."/>
            <person name="Gui C."/>
            <person name="Meng S."/>
            <person name="Li G."/>
            <person name="Viehrig K."/>
            <person name="Ye F."/>
            <person name="Su P."/>
            <person name="Kiefer A.F."/>
            <person name="Nichols A."/>
            <person name="Cepeda A.J."/>
            <person name="Yan W."/>
            <person name="Fan B."/>
            <person name="Jiang Y."/>
            <person name="Adhikari A."/>
            <person name="Zheng C.-J."/>
            <person name="Schuster L."/>
            <person name="Cowan T.M."/>
            <person name="Smanski M.J."/>
            <person name="Chevrette M.G."/>
            <person name="De Carvalho L.P.S."/>
            <person name="Shen B."/>
        </authorList>
    </citation>
    <scope>NUCLEOTIDE SEQUENCE [LARGE SCALE GENOMIC DNA]</scope>
    <source>
        <strain evidence="5 6">NPDC021253</strain>
    </source>
</reference>
<dbReference type="CDD" id="cd04301">
    <property type="entry name" value="NAT_SF"/>
    <property type="match status" value="1"/>
</dbReference>
<evidence type="ECO:0000313" key="6">
    <source>
        <dbReference type="Proteomes" id="UP001611075"/>
    </source>
</evidence>
<evidence type="ECO:0000256" key="3">
    <source>
        <dbReference type="ARBA" id="ARBA00038502"/>
    </source>
</evidence>
<dbReference type="PANTHER" id="PTHR43792:SF8">
    <property type="entry name" value="[RIBOSOMAL PROTEIN US5]-ALANINE N-ACETYLTRANSFERASE"/>
    <property type="match status" value="1"/>
</dbReference>
<feature type="domain" description="N-acetyltransferase" evidence="4">
    <location>
        <begin position="1"/>
        <end position="164"/>
    </location>
</feature>
<dbReference type="SUPFAM" id="SSF55729">
    <property type="entry name" value="Acyl-CoA N-acyltransferases (Nat)"/>
    <property type="match status" value="1"/>
</dbReference>
<dbReference type="EMBL" id="JBIRPU010000017">
    <property type="protein sequence ID" value="MFI0795316.1"/>
    <property type="molecule type" value="Genomic_DNA"/>
</dbReference>
<dbReference type="GO" id="GO:0016746">
    <property type="term" value="F:acyltransferase activity"/>
    <property type="evidence" value="ECO:0007669"/>
    <property type="project" value="UniProtKB-KW"/>
</dbReference>
<protein>
    <submittedName>
        <fullName evidence="5">GNAT family N-acetyltransferase</fullName>
        <ecNumber evidence="5">2.3.-.-</ecNumber>
    </submittedName>
</protein>
<gene>
    <name evidence="5" type="ORF">ACH4OY_21950</name>
</gene>
<dbReference type="Proteomes" id="UP001611075">
    <property type="component" value="Unassembled WGS sequence"/>
</dbReference>
<dbReference type="InterPro" id="IPR016181">
    <property type="entry name" value="Acyl_CoA_acyltransferase"/>
</dbReference>
<name>A0ABW7SS36_9ACTN</name>
<dbReference type="InterPro" id="IPR000182">
    <property type="entry name" value="GNAT_dom"/>
</dbReference>